<feature type="region of interest" description="Disordered" evidence="1">
    <location>
        <begin position="66"/>
        <end position="102"/>
    </location>
</feature>
<name>A0A1X1T7K9_9MYCO</name>
<evidence type="ECO:0000259" key="2">
    <source>
        <dbReference type="Pfam" id="PF09899"/>
    </source>
</evidence>
<evidence type="ECO:0000313" key="5">
    <source>
        <dbReference type="Proteomes" id="UP000193564"/>
    </source>
</evidence>
<proteinExistence type="predicted"/>
<dbReference type="InterPro" id="IPR018667">
    <property type="entry name" value="DUF2126"/>
</dbReference>
<organism evidence="4 5">
    <name type="scientific">Mycolicibacterium doricum</name>
    <dbReference type="NCBI Taxonomy" id="126673"/>
    <lineage>
        <taxon>Bacteria</taxon>
        <taxon>Bacillati</taxon>
        <taxon>Actinomycetota</taxon>
        <taxon>Actinomycetes</taxon>
        <taxon>Mycobacteriales</taxon>
        <taxon>Mycobacteriaceae</taxon>
        <taxon>Mycolicibacterium</taxon>
    </lineage>
</organism>
<sequence>MGSAHGTITVEGHVRSEIVDTAAGASRGGCNVPVAHTGRRPYDTLSVDAVEAGSRRGCQVEFSRSTPGRIDVVNPGDKQAGQSTDVGAPVTPDLGRVRTVLR</sequence>
<evidence type="ECO:0000313" key="6">
    <source>
        <dbReference type="Proteomes" id="UP000467201"/>
    </source>
</evidence>
<gene>
    <name evidence="4" type="ORF">AWC01_10675</name>
    <name evidence="3" type="ORF">MDOR_16250</name>
</gene>
<reference evidence="3 6" key="2">
    <citation type="journal article" date="2019" name="Emerg. Microbes Infect.">
        <title>Comprehensive subspecies identification of 175 nontuberculous mycobacteria species based on 7547 genomic profiles.</title>
        <authorList>
            <person name="Matsumoto Y."/>
            <person name="Kinjo T."/>
            <person name="Motooka D."/>
            <person name="Nabeya D."/>
            <person name="Jung N."/>
            <person name="Uechi K."/>
            <person name="Horii T."/>
            <person name="Iida T."/>
            <person name="Fujita J."/>
            <person name="Nakamura S."/>
        </authorList>
    </citation>
    <scope>NUCLEOTIDE SEQUENCE [LARGE SCALE GENOMIC DNA]</scope>
    <source>
        <strain evidence="3 6">JCM 12405</strain>
    </source>
</reference>
<dbReference type="Pfam" id="PF09899">
    <property type="entry name" value="DUF2126"/>
    <property type="match status" value="1"/>
</dbReference>
<dbReference type="EMBL" id="LQOS01000029">
    <property type="protein sequence ID" value="ORV40527.1"/>
    <property type="molecule type" value="Genomic_DNA"/>
</dbReference>
<reference evidence="3" key="3">
    <citation type="submission" date="2020-02" db="EMBL/GenBank/DDBJ databases">
        <authorList>
            <person name="Matsumoto Y."/>
            <person name="Motooka D."/>
            <person name="Nakamura S."/>
        </authorList>
    </citation>
    <scope>NUCLEOTIDE SEQUENCE</scope>
    <source>
        <strain evidence="3">JCM 12405</strain>
    </source>
</reference>
<evidence type="ECO:0000313" key="3">
    <source>
        <dbReference type="EMBL" id="BBZ07456.1"/>
    </source>
</evidence>
<dbReference type="AlphaFoldDB" id="A0A1X1T7K9"/>
<dbReference type="STRING" id="126673.AWC01_10675"/>
<accession>A0A1X1T7K9</accession>
<keyword evidence="5" id="KW-1185">Reference proteome</keyword>
<dbReference type="KEGG" id="mdr:MDOR_16250"/>
<dbReference type="Proteomes" id="UP000193564">
    <property type="component" value="Unassembled WGS sequence"/>
</dbReference>
<feature type="domain" description="DUF2126" evidence="2">
    <location>
        <begin position="4"/>
        <end position="75"/>
    </location>
</feature>
<dbReference type="EMBL" id="AP022605">
    <property type="protein sequence ID" value="BBZ07456.1"/>
    <property type="molecule type" value="Genomic_DNA"/>
</dbReference>
<evidence type="ECO:0000256" key="1">
    <source>
        <dbReference type="SAM" id="MobiDB-lite"/>
    </source>
</evidence>
<evidence type="ECO:0000313" key="4">
    <source>
        <dbReference type="EMBL" id="ORV40527.1"/>
    </source>
</evidence>
<protein>
    <recommendedName>
        <fullName evidence="2">DUF2126 domain-containing protein</fullName>
    </recommendedName>
</protein>
<reference evidence="4 5" key="1">
    <citation type="submission" date="2016-01" db="EMBL/GenBank/DDBJ databases">
        <title>The new phylogeny of the genus Mycobacterium.</title>
        <authorList>
            <person name="Tarcisio F."/>
            <person name="Conor M."/>
            <person name="Antonella G."/>
            <person name="Elisabetta G."/>
            <person name="Giulia F.S."/>
            <person name="Sara T."/>
            <person name="Anna F."/>
            <person name="Clotilde B."/>
            <person name="Roberto B."/>
            <person name="Veronica D.S."/>
            <person name="Fabio R."/>
            <person name="Monica P."/>
            <person name="Olivier J."/>
            <person name="Enrico T."/>
            <person name="Nicola S."/>
        </authorList>
    </citation>
    <scope>NUCLEOTIDE SEQUENCE [LARGE SCALE GENOMIC DNA]</scope>
    <source>
        <strain evidence="4 5">DSM 44339</strain>
    </source>
</reference>
<dbReference type="Proteomes" id="UP000467201">
    <property type="component" value="Chromosome"/>
</dbReference>
<dbReference type="RefSeq" id="WP_085190787.1">
    <property type="nucleotide sequence ID" value="NZ_AP022605.1"/>
</dbReference>